<comment type="catalytic activity">
    <reaction evidence="10 11">
        <text>RNA(n) + a ribonucleoside 5'-triphosphate = RNA(n+1) + diphosphate</text>
        <dbReference type="Rhea" id="RHEA:21248"/>
        <dbReference type="Rhea" id="RHEA-COMP:14527"/>
        <dbReference type="Rhea" id="RHEA-COMP:17342"/>
        <dbReference type="ChEBI" id="CHEBI:33019"/>
        <dbReference type="ChEBI" id="CHEBI:61557"/>
        <dbReference type="ChEBI" id="CHEBI:140395"/>
        <dbReference type="EC" id="2.7.7.6"/>
    </reaction>
</comment>
<evidence type="ECO:0000256" key="11">
    <source>
        <dbReference type="HAMAP-Rule" id="MF_00059"/>
    </source>
</evidence>
<proteinExistence type="inferred from homology"/>
<evidence type="ECO:0000259" key="12">
    <source>
        <dbReference type="SMART" id="SM00662"/>
    </source>
</evidence>
<accession>A0A6J4VI85</accession>
<dbReference type="EC" id="2.7.7.6" evidence="2 11"/>
<reference evidence="13" key="1">
    <citation type="submission" date="2020-02" db="EMBL/GenBank/DDBJ databases">
        <authorList>
            <person name="Meier V. D."/>
        </authorList>
    </citation>
    <scope>NUCLEOTIDE SEQUENCE</scope>
    <source>
        <strain evidence="13">AVDCRST_MAG59</strain>
    </source>
</reference>
<comment type="domain">
    <text evidence="11">The N-terminal domain is essential for RNAP assembly and basal transcription, whereas the C-terminal domain is involved in interaction with transcriptional regulators and with upstream promoter elements.</text>
</comment>
<evidence type="ECO:0000256" key="1">
    <source>
        <dbReference type="ARBA" id="ARBA00007123"/>
    </source>
</evidence>
<dbReference type="GO" id="GO:0003899">
    <property type="term" value="F:DNA-directed RNA polymerase activity"/>
    <property type="evidence" value="ECO:0007669"/>
    <property type="project" value="UniProtKB-UniRule"/>
</dbReference>
<evidence type="ECO:0000256" key="10">
    <source>
        <dbReference type="ARBA" id="ARBA00048552"/>
    </source>
</evidence>
<gene>
    <name evidence="11" type="primary">rpoA</name>
    <name evidence="13" type="ORF">AVDCRST_MAG59-4612</name>
</gene>
<feature type="region of interest" description="Alpha C-terminal domain (alpha-CTD)" evidence="11">
    <location>
        <begin position="251"/>
        <end position="374"/>
    </location>
</feature>
<evidence type="ECO:0000256" key="8">
    <source>
        <dbReference type="ARBA" id="ARBA00032524"/>
    </source>
</evidence>
<comment type="subunit">
    <text evidence="11">Homodimer. The RNAP catalytic core consists of 2 alpha, 1 beta, 1 beta' and 1 omega subunit. When a sigma factor is associated with the core the holoenzyme is formed, which can initiate transcription.</text>
</comment>
<evidence type="ECO:0000256" key="5">
    <source>
        <dbReference type="ARBA" id="ARBA00022679"/>
    </source>
</evidence>
<dbReference type="GO" id="GO:0006351">
    <property type="term" value="P:DNA-templated transcription"/>
    <property type="evidence" value="ECO:0007669"/>
    <property type="project" value="UniProtKB-UniRule"/>
</dbReference>
<dbReference type="AlphaFoldDB" id="A0A6J4VI85"/>
<evidence type="ECO:0000256" key="2">
    <source>
        <dbReference type="ARBA" id="ARBA00012418"/>
    </source>
</evidence>
<keyword evidence="4 11" id="KW-0240">DNA-directed RNA polymerase</keyword>
<dbReference type="Gene3D" id="1.10.150.20">
    <property type="entry name" value="5' to 3' exonuclease, C-terminal subdomain"/>
    <property type="match status" value="1"/>
</dbReference>
<dbReference type="InterPro" id="IPR011260">
    <property type="entry name" value="RNAP_asu_C"/>
</dbReference>
<dbReference type="InterPro" id="IPR011263">
    <property type="entry name" value="DNA-dir_RNA_pol_RpoA/D/Rpb3"/>
</dbReference>
<evidence type="ECO:0000313" key="13">
    <source>
        <dbReference type="EMBL" id="CAA9580009.1"/>
    </source>
</evidence>
<dbReference type="InterPro" id="IPR011773">
    <property type="entry name" value="DNA-dir_RpoA"/>
</dbReference>
<name>A0A6J4VI85_9BACT</name>
<protein>
    <recommendedName>
        <fullName evidence="3 11">DNA-directed RNA polymerase subunit alpha</fullName>
        <shortName evidence="11">RNAP subunit alpha</shortName>
        <ecNumber evidence="2 11">2.7.7.6</ecNumber>
    </recommendedName>
    <alternativeName>
        <fullName evidence="9 11">RNA polymerase subunit alpha</fullName>
    </alternativeName>
    <alternativeName>
        <fullName evidence="8 11">Transcriptase subunit alpha</fullName>
    </alternativeName>
</protein>
<dbReference type="SMART" id="SM00662">
    <property type="entry name" value="RPOLD"/>
    <property type="match status" value="1"/>
</dbReference>
<dbReference type="Gene3D" id="3.30.1360.10">
    <property type="entry name" value="RNA polymerase, RBP11-like subunit"/>
    <property type="match status" value="1"/>
</dbReference>
<dbReference type="Pfam" id="PF01193">
    <property type="entry name" value="RNA_pol_L"/>
    <property type="match status" value="1"/>
</dbReference>
<dbReference type="Pfam" id="PF01000">
    <property type="entry name" value="RNA_pol_A_bac"/>
    <property type="match status" value="1"/>
</dbReference>
<dbReference type="GO" id="GO:0003677">
    <property type="term" value="F:DNA binding"/>
    <property type="evidence" value="ECO:0007669"/>
    <property type="project" value="UniProtKB-UniRule"/>
</dbReference>
<dbReference type="GO" id="GO:0005737">
    <property type="term" value="C:cytoplasm"/>
    <property type="evidence" value="ECO:0007669"/>
    <property type="project" value="UniProtKB-ARBA"/>
</dbReference>
<keyword evidence="7 11" id="KW-0804">Transcription</keyword>
<dbReference type="InterPro" id="IPR011262">
    <property type="entry name" value="DNA-dir_RNA_pol_insert"/>
</dbReference>
<comment type="function">
    <text evidence="11">DNA-dependent RNA polymerase catalyzes the transcription of DNA into RNA using the four ribonucleoside triphosphates as substrates.</text>
</comment>
<dbReference type="InterPro" id="IPR036603">
    <property type="entry name" value="RBP11-like"/>
</dbReference>
<dbReference type="SUPFAM" id="SSF47789">
    <property type="entry name" value="C-terminal domain of RNA polymerase alpha subunit"/>
    <property type="match status" value="1"/>
</dbReference>
<dbReference type="GO" id="GO:0000428">
    <property type="term" value="C:DNA-directed RNA polymerase complex"/>
    <property type="evidence" value="ECO:0007669"/>
    <property type="project" value="UniProtKB-KW"/>
</dbReference>
<keyword evidence="5 11" id="KW-0808">Transferase</keyword>
<dbReference type="CDD" id="cd06928">
    <property type="entry name" value="RNAP_alpha_NTD"/>
    <property type="match status" value="1"/>
</dbReference>
<evidence type="ECO:0000256" key="7">
    <source>
        <dbReference type="ARBA" id="ARBA00023163"/>
    </source>
</evidence>
<dbReference type="NCBIfam" id="NF003519">
    <property type="entry name" value="PRK05182.2-5"/>
    <property type="match status" value="1"/>
</dbReference>
<comment type="similarity">
    <text evidence="1 11">Belongs to the RNA polymerase alpha chain family.</text>
</comment>
<dbReference type="Gene3D" id="2.170.120.12">
    <property type="entry name" value="DNA-directed RNA polymerase, insert domain"/>
    <property type="match status" value="1"/>
</dbReference>
<evidence type="ECO:0000256" key="4">
    <source>
        <dbReference type="ARBA" id="ARBA00022478"/>
    </source>
</evidence>
<evidence type="ECO:0000256" key="9">
    <source>
        <dbReference type="ARBA" id="ARBA00033070"/>
    </source>
</evidence>
<sequence length="374" mass="41366">MFEQPSFTLEMVESGLNYGRYKAEPLEQGYGTTLGNALRRILLRSLEGVAVSRVRIDNVWHEFSTIEHVREDVTEIVLNLKRIRLKRVMEMNGEARAHLYVRGDGSDGRVVTAADVQWPTEVDLVTPDQVIATLDSPDAVLDMDIWVSRDRGYRPAEAQRTETYSLGEIPIDAIYTPIQKVNFVVERTRVGPMSDYDRLIFEILTDGTIEPDDALAEAAQILVDHGRVFAEFNRRGREAAAPVGSFISDEVQNKPLADLGLSPRVLNALRSRQIERVGQILTMDPDQLLSIRNFGPRSMTELRQKLAEFGYLPEGEEIALGADLLLPVGDGVEGDLDDFGGFDNGDDVAAAIASLGGDGGAPDELGLNVRDEQE</sequence>
<evidence type="ECO:0000256" key="3">
    <source>
        <dbReference type="ARBA" id="ARBA00015972"/>
    </source>
</evidence>
<dbReference type="SUPFAM" id="SSF56553">
    <property type="entry name" value="Insert subdomain of RNA polymerase alpha subunit"/>
    <property type="match status" value="1"/>
</dbReference>
<evidence type="ECO:0000256" key="6">
    <source>
        <dbReference type="ARBA" id="ARBA00022695"/>
    </source>
</evidence>
<feature type="region of interest" description="Alpha N-terminal domain (alpha-NTD)" evidence="11">
    <location>
        <begin position="1"/>
        <end position="233"/>
    </location>
</feature>
<dbReference type="NCBIfam" id="TIGR02027">
    <property type="entry name" value="rpoA"/>
    <property type="match status" value="1"/>
</dbReference>
<organism evidence="13">
    <name type="scientific">uncultured Thermomicrobiales bacterium</name>
    <dbReference type="NCBI Taxonomy" id="1645740"/>
    <lineage>
        <taxon>Bacteria</taxon>
        <taxon>Pseudomonadati</taxon>
        <taxon>Thermomicrobiota</taxon>
        <taxon>Thermomicrobia</taxon>
        <taxon>Thermomicrobiales</taxon>
        <taxon>environmental samples</taxon>
    </lineage>
</organism>
<dbReference type="EMBL" id="CADCWF010000337">
    <property type="protein sequence ID" value="CAA9580009.1"/>
    <property type="molecule type" value="Genomic_DNA"/>
</dbReference>
<dbReference type="Pfam" id="PF03118">
    <property type="entry name" value="RNA_pol_A_CTD"/>
    <property type="match status" value="1"/>
</dbReference>
<feature type="domain" description="DNA-directed RNA polymerase RpoA/D/Rpb3-type" evidence="12">
    <location>
        <begin position="18"/>
        <end position="232"/>
    </location>
</feature>
<dbReference type="SUPFAM" id="SSF55257">
    <property type="entry name" value="RBP11-like subunits of RNA polymerase"/>
    <property type="match status" value="1"/>
</dbReference>
<dbReference type="HAMAP" id="MF_00059">
    <property type="entry name" value="RNApol_bact_RpoA"/>
    <property type="match status" value="1"/>
</dbReference>
<keyword evidence="6 11" id="KW-0548">Nucleotidyltransferase</keyword>
<dbReference type="GO" id="GO:0046983">
    <property type="term" value="F:protein dimerization activity"/>
    <property type="evidence" value="ECO:0007669"/>
    <property type="project" value="InterPro"/>
</dbReference>
<dbReference type="FunFam" id="2.170.120.12:FF:000001">
    <property type="entry name" value="DNA-directed RNA polymerase subunit alpha"/>
    <property type="match status" value="1"/>
</dbReference>
<dbReference type="InterPro" id="IPR036643">
    <property type="entry name" value="RNApol_insert_sf"/>
</dbReference>